<gene>
    <name evidence="2" type="ORF">CYNAS_LOCUS9225</name>
</gene>
<protein>
    <recommendedName>
        <fullName evidence="1">RNase NYN domain-containing protein</fullName>
    </recommendedName>
</protein>
<organism evidence="2 3">
    <name type="scientific">Cylicocyclus nassatus</name>
    <name type="common">Nematode worm</name>
    <dbReference type="NCBI Taxonomy" id="53992"/>
    <lineage>
        <taxon>Eukaryota</taxon>
        <taxon>Metazoa</taxon>
        <taxon>Ecdysozoa</taxon>
        <taxon>Nematoda</taxon>
        <taxon>Chromadorea</taxon>
        <taxon>Rhabditida</taxon>
        <taxon>Rhabditina</taxon>
        <taxon>Rhabditomorpha</taxon>
        <taxon>Strongyloidea</taxon>
        <taxon>Strongylidae</taxon>
        <taxon>Cylicocyclus</taxon>
    </lineage>
</organism>
<dbReference type="InterPro" id="IPR021869">
    <property type="entry name" value="RNase_Zc3h12_NYN"/>
</dbReference>
<feature type="domain" description="RNase NYN" evidence="1">
    <location>
        <begin position="73"/>
        <end position="193"/>
    </location>
</feature>
<dbReference type="EMBL" id="CATQJL010000223">
    <property type="protein sequence ID" value="CAJ0597242.1"/>
    <property type="molecule type" value="Genomic_DNA"/>
</dbReference>
<evidence type="ECO:0000313" key="2">
    <source>
        <dbReference type="EMBL" id="CAJ0597242.1"/>
    </source>
</evidence>
<sequence length="285" mass="32852">MSDLRSSFMFDYLSMTTAIVRRVVRSYLKSRSGSPQDVAKLTMQENDWLSTCPMSSIILDDDFLQPRNAEEVRRCVVIDAPNIMHITKTDHEPDKASSAGLLALIRYFVKNNFDVIAVSQRKYTLDATVTHKFAVEKLERMGLIHLVDGHEYDDIITLEIAFASDGVIISNDQFMDHMQSSDRYLRLLERCISVEPTRVAPEERYTLSLNGHCLAEHTFGFRRRNVPKALVDQNPANTLHEAFFSTPDNRRHEIVMEHRENWTEDHRDKIIATIDELLAQIRSIV</sequence>
<comment type="caution">
    <text evidence="2">The sequence shown here is derived from an EMBL/GenBank/DDBJ whole genome shotgun (WGS) entry which is preliminary data.</text>
</comment>
<reference evidence="2" key="1">
    <citation type="submission" date="2023-07" db="EMBL/GenBank/DDBJ databases">
        <authorList>
            <consortium name="CYATHOMIX"/>
        </authorList>
    </citation>
    <scope>NUCLEOTIDE SEQUENCE</scope>
    <source>
        <strain evidence="2">N/A</strain>
    </source>
</reference>
<evidence type="ECO:0000259" key="1">
    <source>
        <dbReference type="Pfam" id="PF11977"/>
    </source>
</evidence>
<evidence type="ECO:0000313" key="3">
    <source>
        <dbReference type="Proteomes" id="UP001176961"/>
    </source>
</evidence>
<dbReference type="AlphaFoldDB" id="A0AA36GRZ8"/>
<accession>A0AA36GRZ8</accession>
<name>A0AA36GRZ8_CYLNA</name>
<proteinExistence type="predicted"/>
<dbReference type="Gene3D" id="3.40.50.11980">
    <property type="match status" value="1"/>
</dbReference>
<keyword evidence="3" id="KW-1185">Reference proteome</keyword>
<dbReference type="Pfam" id="PF11977">
    <property type="entry name" value="RNase_Zc3h12a"/>
    <property type="match status" value="1"/>
</dbReference>
<dbReference type="Proteomes" id="UP001176961">
    <property type="component" value="Unassembled WGS sequence"/>
</dbReference>